<keyword evidence="2" id="KW-1185">Reference proteome</keyword>
<dbReference type="AlphaFoldDB" id="A0A8H6MAL8"/>
<reference evidence="1 2" key="1">
    <citation type="submission" date="2020-07" db="EMBL/GenBank/DDBJ databases">
        <title>Comparative genomics of pyrophilous fungi reveals a link between fire events and developmental genes.</title>
        <authorList>
            <consortium name="DOE Joint Genome Institute"/>
            <person name="Steindorff A.S."/>
            <person name="Carver A."/>
            <person name="Calhoun S."/>
            <person name="Stillman K."/>
            <person name="Liu H."/>
            <person name="Lipzen A."/>
            <person name="Pangilinan J."/>
            <person name="Labutti K."/>
            <person name="Bruns T.D."/>
            <person name="Grigoriev I.V."/>
        </authorList>
    </citation>
    <scope>NUCLEOTIDE SEQUENCE [LARGE SCALE GENOMIC DNA]</scope>
    <source>
        <strain evidence="1 2">CBS 144469</strain>
    </source>
</reference>
<comment type="caution">
    <text evidence="1">The sequence shown here is derived from an EMBL/GenBank/DDBJ whole genome shotgun (WGS) entry which is preliminary data.</text>
</comment>
<accession>A0A8H6MAL8</accession>
<name>A0A8H6MAL8_9AGAR</name>
<gene>
    <name evidence="1" type="ORF">DFP72DRAFT_844773</name>
</gene>
<evidence type="ECO:0000313" key="2">
    <source>
        <dbReference type="Proteomes" id="UP000521943"/>
    </source>
</evidence>
<dbReference type="EMBL" id="JACGCI010000017">
    <property type="protein sequence ID" value="KAF6759004.1"/>
    <property type="molecule type" value="Genomic_DNA"/>
</dbReference>
<dbReference type="Proteomes" id="UP000521943">
    <property type="component" value="Unassembled WGS sequence"/>
</dbReference>
<organism evidence="1 2">
    <name type="scientific">Ephemerocybe angulata</name>
    <dbReference type="NCBI Taxonomy" id="980116"/>
    <lineage>
        <taxon>Eukaryota</taxon>
        <taxon>Fungi</taxon>
        <taxon>Dikarya</taxon>
        <taxon>Basidiomycota</taxon>
        <taxon>Agaricomycotina</taxon>
        <taxon>Agaricomycetes</taxon>
        <taxon>Agaricomycetidae</taxon>
        <taxon>Agaricales</taxon>
        <taxon>Agaricineae</taxon>
        <taxon>Psathyrellaceae</taxon>
        <taxon>Ephemerocybe</taxon>
    </lineage>
</organism>
<evidence type="ECO:0000313" key="1">
    <source>
        <dbReference type="EMBL" id="KAF6759004.1"/>
    </source>
</evidence>
<protein>
    <submittedName>
        <fullName evidence="1">Uncharacterized protein</fullName>
    </submittedName>
</protein>
<sequence>MPGAIRGRPRVANLSDDVICKLRSGRVDERRAEFGYLSVVKGRVVNGDVCRIEEEVGPMGSCWIHVPGRLGHLGGWAILRPIECRLPPDEMRVDGFGGGLMGSEEDRWVRRWVDGFGSSESELSNPNTGYSRHRVIIPKSCDGVALWHPTCGSGIRWTNISYGNHTKRAPCPVLTFGNCTGSFHLQGPSTGFNRPTWVHQWHRPLQLSSRRFAPDTGLLTLASSLQAPWTLTSIIDIRPTQMNGPRMAERIPVILRAPLLSHHLPRSVFLQAGEGRIDPEVLCSGIADAEKEFFE</sequence>
<proteinExistence type="predicted"/>